<dbReference type="GO" id="GO:0005524">
    <property type="term" value="F:ATP binding"/>
    <property type="evidence" value="ECO:0007669"/>
    <property type="project" value="UniProtKB-UniRule"/>
</dbReference>
<dbReference type="PROSITE" id="PS00626">
    <property type="entry name" value="RCC1_2"/>
    <property type="match status" value="1"/>
</dbReference>
<protein>
    <recommendedName>
        <fullName evidence="4">Protein kinase domain-containing protein</fullName>
    </recommendedName>
</protein>
<dbReference type="Gene3D" id="3.30.200.20">
    <property type="entry name" value="Phosphorylase Kinase, domain 1"/>
    <property type="match status" value="1"/>
</dbReference>
<dbReference type="Pfam" id="PF00069">
    <property type="entry name" value="Pkinase"/>
    <property type="match status" value="1"/>
</dbReference>
<evidence type="ECO:0000256" key="3">
    <source>
        <dbReference type="PROSITE-ProRule" id="PRU10141"/>
    </source>
</evidence>
<keyword evidence="1" id="KW-0677">Repeat</keyword>
<evidence type="ECO:0000256" key="2">
    <source>
        <dbReference type="PROSITE-ProRule" id="PRU00235"/>
    </source>
</evidence>
<dbReference type="InterPro" id="IPR000719">
    <property type="entry name" value="Prot_kinase_dom"/>
</dbReference>
<dbReference type="PANTHER" id="PTHR22872">
    <property type="entry name" value="BTK-BINDING PROTEIN-RELATED"/>
    <property type="match status" value="1"/>
</dbReference>
<evidence type="ECO:0000259" key="4">
    <source>
        <dbReference type="PROSITE" id="PS50011"/>
    </source>
</evidence>
<dbReference type="AlphaFoldDB" id="A0A7R9QIQ0"/>
<sequence>MCSLLDNDFVYGLGSNVRGCLGLGHENVVKYPEIIAKLFEQKIQTFITGYDFVLAMNENNHVFSWGHNHRGQCGRDVTQSGVYLTPENISHLNDKNITYICCGRYHSLALTTGGQVYGWGCNSEGQVGCGDDDKNHAICSPVLIRFDNNYKIKSIFCSDFTSYAITIDGLVFSWGDTFWHQMGPNVSLSPDKSFETLMKALGLSTQGMGAFGQTKPVPKSDDTFQENQELRDKGYETLMTGLSGIASRGFDESSGANIDRLIEGMSAMRAGGKYPLESHFKSLFTELSAIGSGGFGTVFKVKHRLDEQIYAVKRVQIKKSTDQYMKQILNEVKNLRKLRSEYVVQYYSSWVEGNALYIQMEFCSQNLRNILELKPQVFGRQSGEPMDFVDIAANNSPNHRYNYRRPVSAPEVISPCMCEHDTTEYYAQPVYNIRCPGVEEYDLAQVFEDTSRSLMGADDKYFNEFVLNNTSIKHLPQNVFSDLTFRVIRLDGAYSLSYISVSIALWERLERFSMNSIKYFIDKYT</sequence>
<dbReference type="InterPro" id="IPR051625">
    <property type="entry name" value="Signaling_Regulatory_Domain"/>
</dbReference>
<dbReference type="EMBL" id="CAJPVJ010002609">
    <property type="protein sequence ID" value="CAG2166536.1"/>
    <property type="molecule type" value="Genomic_DNA"/>
</dbReference>
<dbReference type="PROSITE" id="PS50011">
    <property type="entry name" value="PROTEIN_KINASE_DOM"/>
    <property type="match status" value="1"/>
</dbReference>
<evidence type="ECO:0000313" key="5">
    <source>
        <dbReference type="EMBL" id="CAD7647050.1"/>
    </source>
</evidence>
<evidence type="ECO:0000313" key="6">
    <source>
        <dbReference type="Proteomes" id="UP000728032"/>
    </source>
</evidence>
<dbReference type="InterPro" id="IPR011009">
    <property type="entry name" value="Kinase-like_dom_sf"/>
</dbReference>
<dbReference type="InterPro" id="IPR000408">
    <property type="entry name" value="Reg_chr_condens"/>
</dbReference>
<dbReference type="PROSITE" id="PS50012">
    <property type="entry name" value="RCC1_3"/>
    <property type="match status" value="2"/>
</dbReference>
<proteinExistence type="predicted"/>
<feature type="repeat" description="RCC1" evidence="2">
    <location>
        <begin position="114"/>
        <end position="168"/>
    </location>
</feature>
<dbReference type="SUPFAM" id="SSF50985">
    <property type="entry name" value="RCC1/BLIP-II"/>
    <property type="match status" value="1"/>
</dbReference>
<accession>A0A7R9QIQ0</accession>
<feature type="repeat" description="RCC1" evidence="2">
    <location>
        <begin position="60"/>
        <end position="113"/>
    </location>
</feature>
<dbReference type="InterPro" id="IPR017441">
    <property type="entry name" value="Protein_kinase_ATP_BS"/>
</dbReference>
<dbReference type="Gene3D" id="2.130.10.30">
    <property type="entry name" value="Regulator of chromosome condensation 1/beta-lactamase-inhibitor protein II"/>
    <property type="match status" value="1"/>
</dbReference>
<feature type="binding site" evidence="3">
    <location>
        <position position="313"/>
    </location>
    <ligand>
        <name>ATP</name>
        <dbReference type="ChEBI" id="CHEBI:30616"/>
    </ligand>
</feature>
<dbReference type="SMART" id="SM00220">
    <property type="entry name" value="S_TKc"/>
    <property type="match status" value="1"/>
</dbReference>
<dbReference type="PANTHER" id="PTHR22872:SF10">
    <property type="entry name" value="ULTRAVIOLET-B RECEPTOR UVR8"/>
    <property type="match status" value="1"/>
</dbReference>
<keyword evidence="3" id="KW-0547">Nucleotide-binding</keyword>
<dbReference type="Pfam" id="PF00415">
    <property type="entry name" value="RCC1"/>
    <property type="match status" value="3"/>
</dbReference>
<keyword evidence="6" id="KW-1185">Reference proteome</keyword>
<keyword evidence="3" id="KW-0067">ATP-binding</keyword>
<dbReference type="Proteomes" id="UP000728032">
    <property type="component" value="Unassembled WGS sequence"/>
</dbReference>
<dbReference type="InterPro" id="IPR009091">
    <property type="entry name" value="RCC1/BLIP-II"/>
</dbReference>
<dbReference type="OrthoDB" id="61110at2759"/>
<gene>
    <name evidence="5" type="ORF">ONB1V03_LOCUS6055</name>
</gene>
<reference evidence="5" key="1">
    <citation type="submission" date="2020-11" db="EMBL/GenBank/DDBJ databases">
        <authorList>
            <person name="Tran Van P."/>
        </authorList>
    </citation>
    <scope>NUCLEOTIDE SEQUENCE</scope>
</reference>
<evidence type="ECO:0000256" key="1">
    <source>
        <dbReference type="ARBA" id="ARBA00022737"/>
    </source>
</evidence>
<organism evidence="5">
    <name type="scientific">Oppiella nova</name>
    <dbReference type="NCBI Taxonomy" id="334625"/>
    <lineage>
        <taxon>Eukaryota</taxon>
        <taxon>Metazoa</taxon>
        <taxon>Ecdysozoa</taxon>
        <taxon>Arthropoda</taxon>
        <taxon>Chelicerata</taxon>
        <taxon>Arachnida</taxon>
        <taxon>Acari</taxon>
        <taxon>Acariformes</taxon>
        <taxon>Sarcoptiformes</taxon>
        <taxon>Oribatida</taxon>
        <taxon>Brachypylina</taxon>
        <taxon>Oppioidea</taxon>
        <taxon>Oppiidae</taxon>
        <taxon>Oppiella</taxon>
    </lineage>
</organism>
<dbReference type="PROSITE" id="PS00107">
    <property type="entry name" value="PROTEIN_KINASE_ATP"/>
    <property type="match status" value="1"/>
</dbReference>
<dbReference type="EMBL" id="OC917434">
    <property type="protein sequence ID" value="CAD7647050.1"/>
    <property type="molecule type" value="Genomic_DNA"/>
</dbReference>
<dbReference type="SUPFAM" id="SSF56112">
    <property type="entry name" value="Protein kinase-like (PK-like)"/>
    <property type="match status" value="1"/>
</dbReference>
<name>A0A7R9QIQ0_9ACAR</name>
<dbReference type="PRINTS" id="PR00633">
    <property type="entry name" value="RCCNDNSATION"/>
</dbReference>
<dbReference type="GO" id="GO:0004672">
    <property type="term" value="F:protein kinase activity"/>
    <property type="evidence" value="ECO:0007669"/>
    <property type="project" value="InterPro"/>
</dbReference>
<feature type="domain" description="Protein kinase" evidence="4">
    <location>
        <begin position="284"/>
        <end position="525"/>
    </location>
</feature>